<name>A0A914S1C0_PAREQ</name>
<keyword evidence="1" id="KW-1185">Reference proteome</keyword>
<proteinExistence type="predicted"/>
<reference evidence="2" key="1">
    <citation type="submission" date="2022-11" db="UniProtKB">
        <authorList>
            <consortium name="WormBaseParasite"/>
        </authorList>
    </citation>
    <scope>IDENTIFICATION</scope>
</reference>
<dbReference type="Proteomes" id="UP000887564">
    <property type="component" value="Unplaced"/>
</dbReference>
<accession>A0A914S1C0</accession>
<dbReference type="WBParaSite" id="PEQ_0001238801-mRNA-1">
    <property type="protein sequence ID" value="PEQ_0001238801-mRNA-1"/>
    <property type="gene ID" value="PEQ_0001238801"/>
</dbReference>
<evidence type="ECO:0000313" key="2">
    <source>
        <dbReference type="WBParaSite" id="PEQ_0001238801-mRNA-1"/>
    </source>
</evidence>
<organism evidence="1 2">
    <name type="scientific">Parascaris equorum</name>
    <name type="common">Equine roundworm</name>
    <dbReference type="NCBI Taxonomy" id="6256"/>
    <lineage>
        <taxon>Eukaryota</taxon>
        <taxon>Metazoa</taxon>
        <taxon>Ecdysozoa</taxon>
        <taxon>Nematoda</taxon>
        <taxon>Chromadorea</taxon>
        <taxon>Rhabditida</taxon>
        <taxon>Spirurina</taxon>
        <taxon>Ascaridomorpha</taxon>
        <taxon>Ascaridoidea</taxon>
        <taxon>Ascarididae</taxon>
        <taxon>Parascaris</taxon>
    </lineage>
</organism>
<sequence>MLLEARNLPARAFEILFDKLEQCWEKDDELVGRISNVHQVESRDGKWLLQLLHRVLTLPEEALKENTEMKLRLNDIITGIVEGGCGGAELLIDSLFAHPVFR</sequence>
<evidence type="ECO:0000313" key="1">
    <source>
        <dbReference type="Proteomes" id="UP000887564"/>
    </source>
</evidence>
<protein>
    <submittedName>
        <fullName evidence="2">Uncharacterized protein</fullName>
    </submittedName>
</protein>
<dbReference type="AlphaFoldDB" id="A0A914S1C0"/>